<dbReference type="Gene3D" id="3.90.180.10">
    <property type="entry name" value="Medium-chain alcohol dehydrogenases, catalytic domain"/>
    <property type="match status" value="1"/>
</dbReference>
<dbReference type="InterPro" id="IPR013154">
    <property type="entry name" value="ADH-like_N"/>
</dbReference>
<dbReference type="EMBL" id="AP019308">
    <property type="protein sequence ID" value="BBH20313.1"/>
    <property type="molecule type" value="Genomic_DNA"/>
</dbReference>
<comment type="cofactor">
    <cofactor evidence="4">
        <name>Zn(2+)</name>
        <dbReference type="ChEBI" id="CHEBI:29105"/>
    </cofactor>
</comment>
<dbReference type="SUPFAM" id="SSF51735">
    <property type="entry name" value="NAD(P)-binding Rossmann-fold domains"/>
    <property type="match status" value="1"/>
</dbReference>
<gene>
    <name evidence="5" type="primary">adh_3</name>
    <name evidence="5" type="ORF">Back11_16580</name>
</gene>
<dbReference type="RefSeq" id="WP_125655259.1">
    <property type="nucleotide sequence ID" value="NZ_AP019308.1"/>
</dbReference>
<dbReference type="InterPro" id="IPR011032">
    <property type="entry name" value="GroES-like_sf"/>
</dbReference>
<evidence type="ECO:0000256" key="1">
    <source>
        <dbReference type="ARBA" id="ARBA00022723"/>
    </source>
</evidence>
<dbReference type="InterPro" id="IPR020843">
    <property type="entry name" value="ER"/>
</dbReference>
<comment type="similarity">
    <text evidence="4">Belongs to the zinc-containing alcohol dehydrogenase family.</text>
</comment>
<dbReference type="Pfam" id="PF08240">
    <property type="entry name" value="ADH_N"/>
    <property type="match status" value="1"/>
</dbReference>
<organism evidence="5 6">
    <name type="scientific">Paenibacillus baekrokdamisoli</name>
    <dbReference type="NCBI Taxonomy" id="1712516"/>
    <lineage>
        <taxon>Bacteria</taxon>
        <taxon>Bacillati</taxon>
        <taxon>Bacillota</taxon>
        <taxon>Bacilli</taxon>
        <taxon>Bacillales</taxon>
        <taxon>Paenibacillaceae</taxon>
        <taxon>Paenibacillus</taxon>
    </lineage>
</organism>
<dbReference type="SUPFAM" id="SSF50129">
    <property type="entry name" value="GroES-like"/>
    <property type="match status" value="1"/>
</dbReference>
<dbReference type="InterPro" id="IPR050129">
    <property type="entry name" value="Zn_alcohol_dh"/>
</dbReference>
<dbReference type="PROSITE" id="PS00059">
    <property type="entry name" value="ADH_ZINC"/>
    <property type="match status" value="1"/>
</dbReference>
<dbReference type="Pfam" id="PF00107">
    <property type="entry name" value="ADH_zinc_N"/>
    <property type="match status" value="1"/>
</dbReference>
<sequence length="364" mass="39109">MRAMVWTGPNMMNILDKEIPELGPTEVLIKVETVGICGSDLEGYLGHNSLRVPPLQMGHEFAGIIAAVGSEVTNLQVGKRVVVNPLITCGDCLQCKRGSHSLCKTRQIIGIHRPGGYAEYVTAPDSNVYPIEDHLSFETAALTEPLACSLRATRRAMERHDSPHVVVIGAGSIGLLSGFVARILGAGKIYLLDVNEERIATAKKFSFDDVFHSGTPNLIDHLQGLAGNIDVIIDAVGLQSTRELAIKLVEPGGTIMNIGIGIDGTNLPVNHLIRSEIEIKGSFCYSEQDFIDSLQLLTDGRVSEHGWSVIRSLEEGPSSFAELTSGKSGVGKILLHPSDSTGMARKNQGLSGWNCMERSKGTSS</sequence>
<dbReference type="InterPro" id="IPR036291">
    <property type="entry name" value="NAD(P)-bd_dom_sf"/>
</dbReference>
<dbReference type="InterPro" id="IPR002328">
    <property type="entry name" value="ADH_Zn_CS"/>
</dbReference>
<dbReference type="AlphaFoldDB" id="A0A3G9J666"/>
<protein>
    <submittedName>
        <fullName evidence="5">Galactitol-1-phosphate 5-dehydrogenase</fullName>
    </submittedName>
</protein>
<dbReference type="GO" id="GO:0016491">
    <property type="term" value="F:oxidoreductase activity"/>
    <property type="evidence" value="ECO:0007669"/>
    <property type="project" value="UniProtKB-KW"/>
</dbReference>
<keyword evidence="6" id="KW-1185">Reference proteome</keyword>
<dbReference type="CDD" id="cd08236">
    <property type="entry name" value="sugar_DH"/>
    <property type="match status" value="1"/>
</dbReference>
<evidence type="ECO:0000256" key="2">
    <source>
        <dbReference type="ARBA" id="ARBA00022833"/>
    </source>
</evidence>
<name>A0A3G9J666_9BACL</name>
<evidence type="ECO:0000313" key="6">
    <source>
        <dbReference type="Proteomes" id="UP000275368"/>
    </source>
</evidence>
<evidence type="ECO:0000256" key="3">
    <source>
        <dbReference type="ARBA" id="ARBA00023002"/>
    </source>
</evidence>
<keyword evidence="3" id="KW-0560">Oxidoreductase</keyword>
<keyword evidence="1 4" id="KW-0479">Metal-binding</keyword>
<accession>A0A3G9J666</accession>
<dbReference type="Gene3D" id="3.40.50.720">
    <property type="entry name" value="NAD(P)-binding Rossmann-like Domain"/>
    <property type="match status" value="1"/>
</dbReference>
<proteinExistence type="inferred from homology"/>
<dbReference type="KEGG" id="pbk:Back11_16580"/>
<evidence type="ECO:0000256" key="4">
    <source>
        <dbReference type="RuleBase" id="RU361277"/>
    </source>
</evidence>
<dbReference type="Proteomes" id="UP000275368">
    <property type="component" value="Chromosome"/>
</dbReference>
<reference evidence="5 6" key="1">
    <citation type="submission" date="2018-11" db="EMBL/GenBank/DDBJ databases">
        <title>Complete genome sequence of Paenibacillus baekrokdamisoli strain KCTC 33723.</title>
        <authorList>
            <person name="Kang S.W."/>
            <person name="Lee K.C."/>
            <person name="Kim K.K."/>
            <person name="Kim J.S."/>
            <person name="Kim D.S."/>
            <person name="Ko S.H."/>
            <person name="Yang S.H."/>
            <person name="Lee J.S."/>
        </authorList>
    </citation>
    <scope>NUCLEOTIDE SEQUENCE [LARGE SCALE GENOMIC DNA]</scope>
    <source>
        <strain evidence="5 6">KCTC 33723</strain>
    </source>
</reference>
<keyword evidence="2 4" id="KW-0862">Zinc</keyword>
<dbReference type="PANTHER" id="PTHR43401:SF2">
    <property type="entry name" value="L-THREONINE 3-DEHYDROGENASE"/>
    <property type="match status" value="1"/>
</dbReference>
<dbReference type="SMART" id="SM00829">
    <property type="entry name" value="PKS_ER"/>
    <property type="match status" value="1"/>
</dbReference>
<dbReference type="InterPro" id="IPR013149">
    <property type="entry name" value="ADH-like_C"/>
</dbReference>
<dbReference type="PANTHER" id="PTHR43401">
    <property type="entry name" value="L-THREONINE 3-DEHYDROGENASE"/>
    <property type="match status" value="1"/>
</dbReference>
<dbReference type="OrthoDB" id="9777057at2"/>
<dbReference type="GO" id="GO:0008270">
    <property type="term" value="F:zinc ion binding"/>
    <property type="evidence" value="ECO:0007669"/>
    <property type="project" value="InterPro"/>
</dbReference>
<evidence type="ECO:0000313" key="5">
    <source>
        <dbReference type="EMBL" id="BBH20313.1"/>
    </source>
</evidence>